<reference evidence="3" key="1">
    <citation type="submission" date="2015-03" db="EMBL/GenBank/DDBJ databases">
        <authorList>
            <person name="Murphy D."/>
        </authorList>
    </citation>
    <scope>NUCLEOTIDE SEQUENCE [LARGE SCALE GENOMIC DNA]</scope>
    <source>
        <strain evidence="3">K00500041</strain>
    </source>
</reference>
<evidence type="ECO:0000313" key="2">
    <source>
        <dbReference type="EMBL" id="COV09544.1"/>
    </source>
</evidence>
<dbReference type="Proteomes" id="UP000038802">
    <property type="component" value="Unassembled WGS sequence"/>
</dbReference>
<gene>
    <name evidence="2" type="ORF">ERS007679_01019</name>
    <name evidence="1" type="ORF">ERS007688_01072</name>
    <name evidence="3" type="ORF">ERS007703_03894</name>
</gene>
<sequence>MVFVLGASPVVVALSATLAASSSPSSRRHHALVRVTSAVTRGLVVETCSASSNANWNWPRLAAAVEASAATASATSSRTSVAPLGGEISVTFKRLDQERVLWNSVAMTNWRYWAAPVSSVMTGSSSVAAASSWRSAMIRALAYASPIVARDHTRNPRYIGAMTTADNSPSVRPTRRVSLYSASEC</sequence>
<evidence type="ECO:0000313" key="1">
    <source>
        <dbReference type="EMBL" id="CFE48401.1"/>
    </source>
</evidence>
<evidence type="ECO:0000313" key="5">
    <source>
        <dbReference type="Proteomes" id="UP000045842"/>
    </source>
</evidence>
<dbReference type="Proteomes" id="UP000045842">
    <property type="component" value="Unassembled WGS sequence"/>
</dbReference>
<accession>A0A0T9B0X6</accession>
<evidence type="ECO:0000313" key="6">
    <source>
        <dbReference type="Proteomes" id="UP000046947"/>
    </source>
</evidence>
<dbReference type="EMBL" id="CSAE01000592">
    <property type="protein sequence ID" value="COW58895.1"/>
    <property type="molecule type" value="Genomic_DNA"/>
</dbReference>
<proteinExistence type="predicted"/>
<dbReference type="Proteomes" id="UP000046947">
    <property type="component" value="Unassembled WGS sequence"/>
</dbReference>
<protein>
    <submittedName>
        <fullName evidence="3">Uncharacterized protein</fullName>
    </submittedName>
</protein>
<organism evidence="3 4">
    <name type="scientific">Mycobacterium tuberculosis</name>
    <dbReference type="NCBI Taxonomy" id="1773"/>
    <lineage>
        <taxon>Bacteria</taxon>
        <taxon>Bacillati</taxon>
        <taxon>Actinomycetota</taxon>
        <taxon>Actinomycetes</taxon>
        <taxon>Mycobacteriales</taxon>
        <taxon>Mycobacteriaceae</taxon>
        <taxon>Mycobacterium</taxon>
        <taxon>Mycobacterium tuberculosis complex</taxon>
    </lineage>
</organism>
<evidence type="ECO:0000313" key="4">
    <source>
        <dbReference type="Proteomes" id="UP000038802"/>
    </source>
</evidence>
<dbReference type="AlphaFoldDB" id="A0A0T9B0X6"/>
<dbReference type="EMBL" id="CFOH01000124">
    <property type="protein sequence ID" value="CFE48401.1"/>
    <property type="molecule type" value="Genomic_DNA"/>
</dbReference>
<evidence type="ECO:0000313" key="3">
    <source>
        <dbReference type="EMBL" id="COW58895.1"/>
    </source>
</evidence>
<name>A0A0T9B0X6_MYCTX</name>
<reference evidence="4 5" key="2">
    <citation type="submission" date="2015-03" db="EMBL/GenBank/DDBJ databases">
        <authorList>
            <consortium name="Pathogen Informatics"/>
        </authorList>
    </citation>
    <scope>NUCLEOTIDE SEQUENCE [LARGE SCALE GENOMIC DNA]</scope>
    <source>
        <strain evidence="2 5">G09801536</strain>
        <strain evidence="1 6">H09601792</strain>
        <strain evidence="4">K00500041</strain>
    </source>
</reference>
<dbReference type="EMBL" id="CSAD01000098">
    <property type="protein sequence ID" value="COV09544.1"/>
    <property type="molecule type" value="Genomic_DNA"/>
</dbReference>